<protein>
    <submittedName>
        <fullName evidence="1">Uncharacterized protein</fullName>
    </submittedName>
</protein>
<keyword evidence="2" id="KW-1185">Reference proteome</keyword>
<dbReference type="PROSITE" id="PS51257">
    <property type="entry name" value="PROKAR_LIPOPROTEIN"/>
    <property type="match status" value="1"/>
</dbReference>
<comment type="caution">
    <text evidence="1">The sequence shown here is derived from an EMBL/GenBank/DDBJ whole genome shotgun (WGS) entry which is preliminary data.</text>
</comment>
<evidence type="ECO:0000313" key="1">
    <source>
        <dbReference type="EMBL" id="RGR75125.1"/>
    </source>
</evidence>
<dbReference type="AlphaFoldDB" id="A0A412G3R4"/>
<dbReference type="RefSeq" id="WP_117894612.1">
    <property type="nucleotide sequence ID" value="NZ_CABJCV010000006.1"/>
</dbReference>
<accession>A0A412G3R4</accession>
<proteinExistence type="predicted"/>
<name>A0A412G3R4_9FIRM</name>
<dbReference type="GeneID" id="83015122"/>
<gene>
    <name evidence="1" type="ORF">DWY25_06850</name>
</gene>
<reference evidence="1 2" key="1">
    <citation type="submission" date="2018-08" db="EMBL/GenBank/DDBJ databases">
        <title>A genome reference for cultivated species of the human gut microbiota.</title>
        <authorList>
            <person name="Zou Y."/>
            <person name="Xue W."/>
            <person name="Luo G."/>
        </authorList>
    </citation>
    <scope>NUCLEOTIDE SEQUENCE [LARGE SCALE GENOMIC DNA]</scope>
    <source>
        <strain evidence="1 2">AF24-29</strain>
    </source>
</reference>
<dbReference type="EMBL" id="QRUP01000006">
    <property type="protein sequence ID" value="RGR75125.1"/>
    <property type="molecule type" value="Genomic_DNA"/>
</dbReference>
<dbReference type="Proteomes" id="UP000284178">
    <property type="component" value="Unassembled WGS sequence"/>
</dbReference>
<evidence type="ECO:0000313" key="2">
    <source>
        <dbReference type="Proteomes" id="UP000284178"/>
    </source>
</evidence>
<organism evidence="1 2">
    <name type="scientific">Holdemania filiformis</name>
    <dbReference type="NCBI Taxonomy" id="61171"/>
    <lineage>
        <taxon>Bacteria</taxon>
        <taxon>Bacillati</taxon>
        <taxon>Bacillota</taxon>
        <taxon>Erysipelotrichia</taxon>
        <taxon>Erysipelotrichales</taxon>
        <taxon>Erysipelotrichaceae</taxon>
        <taxon>Holdemania</taxon>
    </lineage>
</organism>
<sequence>MTKWKCFADSWKCSVILIAAILGCLFFLPEMRSIRQLMFAPAAIKPQDFWDIQIQNSDNEQTEIIFQPYSYEEQTFFQALSERSCLLAEINDHPLQVIFPGQSIKLHENDQIRLLWLVDPQLESQLKSRVIPDQALVFTHGQLQEDVDHE</sequence>